<evidence type="ECO:0000313" key="5">
    <source>
        <dbReference type="EMBL" id="KAG7533622.1"/>
    </source>
</evidence>
<accession>A0A8T1XHJ6</accession>
<dbReference type="PANTHER" id="PTHR47293:SF66">
    <property type="entry name" value="JACALIN-RELATED LECTIN 11-RELATED"/>
    <property type="match status" value="1"/>
</dbReference>
<evidence type="ECO:0000256" key="2">
    <source>
        <dbReference type="ARBA" id="ARBA00022734"/>
    </source>
</evidence>
<feature type="domain" description="Jacalin-type lectin" evidence="4">
    <location>
        <begin position="147"/>
        <end position="291"/>
    </location>
</feature>
<dbReference type="AlphaFoldDB" id="A0A8T1XHJ6"/>
<comment type="caution">
    <text evidence="5">The sequence shown here is derived from an EMBL/GenBank/DDBJ whole genome shotgun (WGS) entry which is preliminary data.</text>
</comment>
<dbReference type="CDD" id="cd09612">
    <property type="entry name" value="Jacalin"/>
    <property type="match status" value="4"/>
</dbReference>
<dbReference type="PROSITE" id="PS51752">
    <property type="entry name" value="JACALIN_LECTIN"/>
    <property type="match status" value="4"/>
</dbReference>
<dbReference type="Pfam" id="PF01419">
    <property type="entry name" value="Jacalin"/>
    <property type="match status" value="4"/>
</dbReference>
<organism evidence="5 6">
    <name type="scientific">Arabidopsis thaliana x Arabidopsis arenosa</name>
    <dbReference type="NCBI Taxonomy" id="1240361"/>
    <lineage>
        <taxon>Eukaryota</taxon>
        <taxon>Viridiplantae</taxon>
        <taxon>Streptophyta</taxon>
        <taxon>Embryophyta</taxon>
        <taxon>Tracheophyta</taxon>
        <taxon>Spermatophyta</taxon>
        <taxon>Magnoliopsida</taxon>
        <taxon>eudicotyledons</taxon>
        <taxon>Gunneridae</taxon>
        <taxon>Pentapetalae</taxon>
        <taxon>rosids</taxon>
        <taxon>malvids</taxon>
        <taxon>Brassicales</taxon>
        <taxon>Brassicaceae</taxon>
        <taxon>Camelineae</taxon>
        <taxon>Arabidopsis</taxon>
    </lineage>
</organism>
<dbReference type="FunFam" id="2.100.10.30:FF:000001">
    <property type="entry name" value="Jacalin-related lectin 33"/>
    <property type="match status" value="3"/>
</dbReference>
<keyword evidence="6" id="KW-1185">Reference proteome</keyword>
<dbReference type="PANTHER" id="PTHR47293">
    <property type="entry name" value="JACALIN-RELATED LECTIN 3"/>
    <property type="match status" value="1"/>
</dbReference>
<reference evidence="5 6" key="1">
    <citation type="submission" date="2020-12" db="EMBL/GenBank/DDBJ databases">
        <title>Concerted genomic and epigenomic changes stabilize Arabidopsis allopolyploids.</title>
        <authorList>
            <person name="Chen Z."/>
        </authorList>
    </citation>
    <scope>NUCLEOTIDE SEQUENCE [LARGE SCALE GENOMIC DNA]</scope>
    <source>
        <strain evidence="5">Allo738</strain>
        <tissue evidence="5">Leaf</tissue>
    </source>
</reference>
<keyword evidence="2" id="KW-0430">Lectin</keyword>
<dbReference type="InterPro" id="IPR033734">
    <property type="entry name" value="Jacalin-like_lectin_dom_plant"/>
</dbReference>
<name>A0A8T1XHJ6_9BRAS</name>
<dbReference type="SMART" id="SM00915">
    <property type="entry name" value="Jacalin"/>
    <property type="match status" value="4"/>
</dbReference>
<feature type="domain" description="Jacalin-type lectin" evidence="4">
    <location>
        <begin position="2"/>
        <end position="144"/>
    </location>
</feature>
<evidence type="ECO:0000259" key="4">
    <source>
        <dbReference type="PROSITE" id="PS51752"/>
    </source>
</evidence>
<feature type="domain" description="Jacalin-type lectin" evidence="4">
    <location>
        <begin position="444"/>
        <end position="590"/>
    </location>
</feature>
<dbReference type="EMBL" id="JAEFBK010000013">
    <property type="protein sequence ID" value="KAG7533622.1"/>
    <property type="molecule type" value="Genomic_DNA"/>
</dbReference>
<evidence type="ECO:0000256" key="1">
    <source>
        <dbReference type="ARBA" id="ARBA00006568"/>
    </source>
</evidence>
<keyword evidence="3" id="KW-0677">Repeat</keyword>
<sequence>MTQRSEAEGNKRDSLKWDDKSDHDDVTKIYVTCSPNGIDSICFDYVKSGKPIDGPFHGELFDTYRQMFEINHLKNEHLVSVEGYYTEDKGIQALQFKTNLRISELIGYYCGRTKFILAIEGKKIIGFHGSCHTGVDSLGAYFTLITPSRIEAIGGKVGTKWDDGVNQVGFTKIYVRSGQKGIQFIKFEYVDKDGNLRDGPINGSIYRRGSPHVFEIKHDEEYLVSVEGYYDGDEEFGVIQALQFRTNIKTSKLMGSNTGKKFRLEASGMKIVGFHGYAEKNLNSLGAYFTPVTPTKSECHGITNEGTFWDDGAFEGIRKVSVLWYHDCIRCLRINYENAGKVVKRDHGINYNEKEEEFVVDYPNEFITSMVGTMNPDKVTSLTFKTSKGRTSQKFGDGTSDSVEFVLKSKGCAIVGFHGWYKYAYGYKTALGAYYYPMPLPPIAEKLEAQGGAGGAPWDDGSNFEGVRKIYIGTGEDGIVSVKFLYENDTHEIVVGDDHGNKNLLRHEEFDLDYPLEYLTSVEGSYDVVPGSEEFEVIIMLKFITNKRTSTRYGLEDGPRFVLHKEGHKIVGFHGKSSTMLHKLGIHVLPITDS</sequence>
<feature type="domain" description="Jacalin-type lectin" evidence="4">
    <location>
        <begin position="294"/>
        <end position="437"/>
    </location>
</feature>
<evidence type="ECO:0000256" key="3">
    <source>
        <dbReference type="ARBA" id="ARBA00022737"/>
    </source>
</evidence>
<dbReference type="GO" id="GO:0030246">
    <property type="term" value="F:carbohydrate binding"/>
    <property type="evidence" value="ECO:0007669"/>
    <property type="project" value="UniProtKB-KW"/>
</dbReference>
<dbReference type="InterPro" id="IPR001229">
    <property type="entry name" value="Jacalin-like_lectin_dom"/>
</dbReference>
<evidence type="ECO:0000313" key="6">
    <source>
        <dbReference type="Proteomes" id="UP000694240"/>
    </source>
</evidence>
<protein>
    <submittedName>
        <fullName evidence="5">Jacalin-like lectin domain</fullName>
    </submittedName>
</protein>
<proteinExistence type="inferred from homology"/>
<comment type="similarity">
    <text evidence="1">Belongs to the jacalin lectin family.</text>
</comment>
<dbReference type="Proteomes" id="UP000694240">
    <property type="component" value="Chromosome 13"/>
</dbReference>
<gene>
    <name evidence="5" type="ORF">ISN45_Aa08g012430</name>
</gene>